<keyword evidence="5 6" id="KW-0472">Membrane</keyword>
<keyword evidence="4 6" id="KW-1133">Transmembrane helix</keyword>
<keyword evidence="3 6" id="KW-0812">Transmembrane</keyword>
<keyword evidence="8" id="KW-1185">Reference proteome</keyword>
<evidence type="ECO:0000256" key="3">
    <source>
        <dbReference type="ARBA" id="ARBA00022692"/>
    </source>
</evidence>
<sequence>MLGPPVILSIIHYSACSISLIFGSILLLLLIFYTPSHLNAFAVLLRTVTVIELSTSLAAALVFPRIIPLGLDAAAGVINGSIKLMTKNLSISWIFYTCELHGTLQYNVFMSVCYCYRYYVLRRAAPSVAQIHLFASIIFIISFVLYVLFGLSRASPDDLGVYINYYVSQYDIELNETFGVVNVLNSLATPAIVWTVLTACVLSVVNVSISRTHIRYLKYNSEHLSEQTRASHKQFFIALTLQAIFGQLLLLSAGGYAMEQLNLLRSPFLEYGTHMTSEIAISTSPVITLSLS</sequence>
<feature type="transmembrane region" description="Helical" evidence="6">
    <location>
        <begin position="235"/>
        <end position="258"/>
    </location>
</feature>
<feature type="transmembrane region" description="Helical" evidence="6">
    <location>
        <begin position="191"/>
        <end position="214"/>
    </location>
</feature>
<dbReference type="AlphaFoldDB" id="A0AAV5SYH3"/>
<organism evidence="7 8">
    <name type="scientific">Pristionchus entomophagus</name>
    <dbReference type="NCBI Taxonomy" id="358040"/>
    <lineage>
        <taxon>Eukaryota</taxon>
        <taxon>Metazoa</taxon>
        <taxon>Ecdysozoa</taxon>
        <taxon>Nematoda</taxon>
        <taxon>Chromadorea</taxon>
        <taxon>Rhabditida</taxon>
        <taxon>Rhabditina</taxon>
        <taxon>Diplogasteromorpha</taxon>
        <taxon>Diplogasteroidea</taxon>
        <taxon>Neodiplogasteridae</taxon>
        <taxon>Pristionchus</taxon>
    </lineage>
</organism>
<evidence type="ECO:0000256" key="4">
    <source>
        <dbReference type="ARBA" id="ARBA00022989"/>
    </source>
</evidence>
<dbReference type="GO" id="GO:0016020">
    <property type="term" value="C:membrane"/>
    <property type="evidence" value="ECO:0007669"/>
    <property type="project" value="UniProtKB-SubCell"/>
</dbReference>
<evidence type="ECO:0000256" key="1">
    <source>
        <dbReference type="ARBA" id="ARBA00004141"/>
    </source>
</evidence>
<evidence type="ECO:0000256" key="5">
    <source>
        <dbReference type="ARBA" id="ARBA00023136"/>
    </source>
</evidence>
<evidence type="ECO:0008006" key="9">
    <source>
        <dbReference type="Google" id="ProtNLM"/>
    </source>
</evidence>
<dbReference type="InterPro" id="IPR019421">
    <property type="entry name" value="7TM_GPCR_serpentine_rcpt_Srd"/>
</dbReference>
<dbReference type="InterPro" id="IPR050920">
    <property type="entry name" value="Nematode_rcpt-like_delta"/>
</dbReference>
<comment type="caution">
    <text evidence="7">The sequence shown here is derived from an EMBL/GenBank/DDBJ whole genome shotgun (WGS) entry which is preliminary data.</text>
</comment>
<dbReference type="PANTHER" id="PTHR22945">
    <property type="entry name" value="SERPENTINE RECEPTOR, CLASS D DELTA"/>
    <property type="match status" value="1"/>
</dbReference>
<evidence type="ECO:0000256" key="2">
    <source>
        <dbReference type="ARBA" id="ARBA00009166"/>
    </source>
</evidence>
<accession>A0AAV5SYH3</accession>
<dbReference type="Proteomes" id="UP001432027">
    <property type="component" value="Unassembled WGS sequence"/>
</dbReference>
<gene>
    <name evidence="7" type="ORF">PENTCL1PPCAC_10139</name>
</gene>
<reference evidence="7" key="1">
    <citation type="submission" date="2023-10" db="EMBL/GenBank/DDBJ databases">
        <title>Genome assembly of Pristionchus species.</title>
        <authorList>
            <person name="Yoshida K."/>
            <person name="Sommer R.J."/>
        </authorList>
    </citation>
    <scope>NUCLEOTIDE SEQUENCE</scope>
    <source>
        <strain evidence="7">RS0144</strain>
    </source>
</reference>
<feature type="transmembrane region" description="Helical" evidence="6">
    <location>
        <begin position="6"/>
        <end position="31"/>
    </location>
</feature>
<feature type="transmembrane region" description="Helical" evidence="6">
    <location>
        <begin position="93"/>
        <end position="116"/>
    </location>
</feature>
<evidence type="ECO:0000313" key="7">
    <source>
        <dbReference type="EMBL" id="GMS87964.1"/>
    </source>
</evidence>
<name>A0AAV5SYH3_9BILA</name>
<protein>
    <recommendedName>
        <fullName evidence="9">G protein-coupled receptor</fullName>
    </recommendedName>
</protein>
<feature type="transmembrane region" description="Helical" evidence="6">
    <location>
        <begin position="128"/>
        <end position="149"/>
    </location>
</feature>
<evidence type="ECO:0000256" key="6">
    <source>
        <dbReference type="SAM" id="Phobius"/>
    </source>
</evidence>
<feature type="transmembrane region" description="Helical" evidence="6">
    <location>
        <begin position="43"/>
        <end position="63"/>
    </location>
</feature>
<dbReference type="Pfam" id="PF10317">
    <property type="entry name" value="7TM_GPCR_Srd"/>
    <property type="match status" value="1"/>
</dbReference>
<comment type="subcellular location">
    <subcellularLocation>
        <location evidence="1">Membrane</location>
        <topology evidence="1">Multi-pass membrane protein</topology>
    </subcellularLocation>
</comment>
<dbReference type="PANTHER" id="PTHR22945:SF40">
    <property type="entry name" value="SERPENTINE RECEPTOR, CLASS D (DELTA)-RELATED"/>
    <property type="match status" value="1"/>
</dbReference>
<comment type="similarity">
    <text evidence="2">Belongs to the nematode receptor-like protein srd family.</text>
</comment>
<proteinExistence type="inferred from homology"/>
<evidence type="ECO:0000313" key="8">
    <source>
        <dbReference type="Proteomes" id="UP001432027"/>
    </source>
</evidence>
<dbReference type="EMBL" id="BTSX01000003">
    <property type="protein sequence ID" value="GMS87964.1"/>
    <property type="molecule type" value="Genomic_DNA"/>
</dbReference>